<dbReference type="GO" id="GO:0019915">
    <property type="term" value="P:lipid storage"/>
    <property type="evidence" value="ECO:0000318"/>
    <property type="project" value="GO_Central"/>
</dbReference>
<dbReference type="InParanoid" id="B9SVY9"/>
<comment type="subcellular location">
    <subcellularLocation>
        <location evidence="1">Lipid droplet</location>
    </subcellularLocation>
</comment>
<accession>B9SVY9</accession>
<dbReference type="SUPFAM" id="SSF53474">
    <property type="entry name" value="alpha/beta-Hydrolases"/>
    <property type="match status" value="1"/>
</dbReference>
<dbReference type="InterPro" id="IPR029058">
    <property type="entry name" value="AB_hydrolase_fold"/>
</dbReference>
<keyword evidence="3" id="KW-0551">Lipid droplet</keyword>
<dbReference type="Gene3D" id="3.40.50.1820">
    <property type="entry name" value="alpha/beta hydrolase"/>
    <property type="match status" value="1"/>
</dbReference>
<evidence type="ECO:0000313" key="5">
    <source>
        <dbReference type="EMBL" id="EEF32213.1"/>
    </source>
</evidence>
<comment type="similarity">
    <text evidence="2">Belongs to the AB hydrolase superfamily. LDAH family.</text>
</comment>
<gene>
    <name evidence="5" type="ORF">RCOM_0225670</name>
</gene>
<dbReference type="Pfam" id="PF10230">
    <property type="entry name" value="LIDHydrolase"/>
    <property type="match status" value="1"/>
</dbReference>
<evidence type="ECO:0000256" key="1">
    <source>
        <dbReference type="ARBA" id="ARBA00004502"/>
    </source>
</evidence>
<dbReference type="GO" id="GO:0016298">
    <property type="term" value="F:lipase activity"/>
    <property type="evidence" value="ECO:0007669"/>
    <property type="project" value="InterPro"/>
</dbReference>
<reference evidence="6" key="1">
    <citation type="journal article" date="2010" name="Nat. Biotechnol.">
        <title>Draft genome sequence of the oilseed species Ricinus communis.</title>
        <authorList>
            <person name="Chan A.P."/>
            <person name="Crabtree J."/>
            <person name="Zhao Q."/>
            <person name="Lorenzi H."/>
            <person name="Orvis J."/>
            <person name="Puiu D."/>
            <person name="Melake-Berhan A."/>
            <person name="Jones K.M."/>
            <person name="Redman J."/>
            <person name="Chen G."/>
            <person name="Cahoon E.B."/>
            <person name="Gedil M."/>
            <person name="Stanke M."/>
            <person name="Haas B.J."/>
            <person name="Wortman J.R."/>
            <person name="Fraser-Liggett C.M."/>
            <person name="Ravel J."/>
            <person name="Rabinowicz P.D."/>
        </authorList>
    </citation>
    <scope>NUCLEOTIDE SEQUENCE [LARGE SCALE GENOMIC DNA]</scope>
    <source>
        <strain evidence="6">cv. Hale</strain>
    </source>
</reference>
<evidence type="ECO:0000256" key="3">
    <source>
        <dbReference type="ARBA" id="ARBA00022677"/>
    </source>
</evidence>
<keyword evidence="4" id="KW-0378">Hydrolase</keyword>
<dbReference type="Proteomes" id="UP000008311">
    <property type="component" value="Unassembled WGS sequence"/>
</dbReference>
<dbReference type="PANTHER" id="PTHR13390">
    <property type="entry name" value="LIPASE"/>
    <property type="match status" value="1"/>
</dbReference>
<proteinExistence type="inferred from homology"/>
<evidence type="ECO:0000313" key="6">
    <source>
        <dbReference type="Proteomes" id="UP000008311"/>
    </source>
</evidence>
<name>B9SVY9_RICCO</name>
<evidence type="ECO:0000256" key="4">
    <source>
        <dbReference type="ARBA" id="ARBA00022801"/>
    </source>
</evidence>
<dbReference type="EMBL" id="EQ974180">
    <property type="protein sequence ID" value="EEF32213.1"/>
    <property type="molecule type" value="Genomic_DNA"/>
</dbReference>
<keyword evidence="6" id="KW-1185">Reference proteome</keyword>
<organism evidence="5 6">
    <name type="scientific">Ricinus communis</name>
    <name type="common">Castor bean</name>
    <dbReference type="NCBI Taxonomy" id="3988"/>
    <lineage>
        <taxon>Eukaryota</taxon>
        <taxon>Viridiplantae</taxon>
        <taxon>Streptophyta</taxon>
        <taxon>Embryophyta</taxon>
        <taxon>Tracheophyta</taxon>
        <taxon>Spermatophyta</taxon>
        <taxon>Magnoliopsida</taxon>
        <taxon>eudicotyledons</taxon>
        <taxon>Gunneridae</taxon>
        <taxon>Pentapetalae</taxon>
        <taxon>rosids</taxon>
        <taxon>fabids</taxon>
        <taxon>Malpighiales</taxon>
        <taxon>Euphorbiaceae</taxon>
        <taxon>Acalyphoideae</taxon>
        <taxon>Acalypheae</taxon>
        <taxon>Ricinus</taxon>
    </lineage>
</organism>
<dbReference type="PANTHER" id="PTHR13390:SF0">
    <property type="entry name" value="LIPID DROPLET-ASSOCIATED HYDROLASE"/>
    <property type="match status" value="1"/>
</dbReference>
<sequence length="309" mass="34780">MTIMKPVSFRLCNVSSYTTELLEIEADFPKLHVLFIPGNPGLGAWKVVLVQEQIDHKVDFITHELQNVEAPIILVGHSIGSYISIETLRRCGEKVIYCIALYPFLTLNPKSIWQPIIRTISESSVLSAAVSFSVALSRMLPKWALRLIVFKFIGKSCSATAVEAACSHLPQYHMIRNILYLTMTEFRELSKPPDWTFMMENKDKITFLFGDDDHWGPLQLFEEISKQVPEIALSIEREGHTHCFSCTEAGSEWVAGHVACLIKNQIPSTSPTIFPGDDDAVWALRGLDLREVVETGKDPPSLAQIRRLP</sequence>
<dbReference type="AlphaFoldDB" id="B9SVY9"/>
<dbReference type="eggNOG" id="ENOG502QUDI">
    <property type="taxonomic scope" value="Eukaryota"/>
</dbReference>
<evidence type="ECO:0000256" key="2">
    <source>
        <dbReference type="ARBA" id="ARBA00008300"/>
    </source>
</evidence>
<dbReference type="GO" id="GO:0005811">
    <property type="term" value="C:lipid droplet"/>
    <property type="evidence" value="ECO:0000318"/>
    <property type="project" value="GO_Central"/>
</dbReference>
<protein>
    <submittedName>
        <fullName evidence="5">Catalytic, putative</fullName>
    </submittedName>
</protein>
<dbReference type="InterPro" id="IPR019363">
    <property type="entry name" value="LDAH"/>
</dbReference>